<dbReference type="Gene3D" id="3.40.710.10">
    <property type="entry name" value="DD-peptidase/beta-lactamase superfamily"/>
    <property type="match status" value="1"/>
</dbReference>
<dbReference type="OrthoDB" id="8582986at2"/>
<dbReference type="EMBL" id="SGXM01000015">
    <property type="protein sequence ID" value="RZT28854.1"/>
    <property type="molecule type" value="Genomic_DNA"/>
</dbReference>
<evidence type="ECO:0000259" key="1">
    <source>
        <dbReference type="Pfam" id="PF00144"/>
    </source>
</evidence>
<reference evidence="2 3" key="1">
    <citation type="journal article" date="2015" name="Stand. Genomic Sci.">
        <title>Genomic Encyclopedia of Bacterial and Archaeal Type Strains, Phase III: the genomes of soil and plant-associated and newly described type strains.</title>
        <authorList>
            <person name="Whitman W.B."/>
            <person name="Woyke T."/>
            <person name="Klenk H.P."/>
            <person name="Zhou Y."/>
            <person name="Lilburn T.G."/>
            <person name="Beck B.J."/>
            <person name="De Vos P."/>
            <person name="Vandamme P."/>
            <person name="Eisen J.A."/>
            <person name="Garrity G."/>
            <person name="Hugenholtz P."/>
            <person name="Kyrpides N.C."/>
        </authorList>
    </citation>
    <scope>NUCLEOTIDE SEQUENCE [LARGE SCALE GENOMIC DNA]</scope>
    <source>
        <strain evidence="2 3">ASC-9842</strain>
    </source>
</reference>
<keyword evidence="3" id="KW-1185">Reference proteome</keyword>
<evidence type="ECO:0000313" key="3">
    <source>
        <dbReference type="Proteomes" id="UP000291078"/>
    </source>
</evidence>
<dbReference type="PANTHER" id="PTHR43283:SF7">
    <property type="entry name" value="BETA-LACTAMASE-RELATED DOMAIN-CONTAINING PROTEIN"/>
    <property type="match status" value="1"/>
</dbReference>
<dbReference type="InterPro" id="IPR012338">
    <property type="entry name" value="Beta-lactam/transpept-like"/>
</dbReference>
<sequence>MSPQATTMQPHTDAVPEEQVMAGFPPAPEMRVGPTNWFKLPWLRWSLIHRSLSVPTVDVWRGNAEPSALPSGAALYGATMVSGPEGTKVGLDQALAQLEIDAFMVLHRGKVVFERYLHGMAPHLRHGSASISKSYLGIVTGMLAGEGKLDLTATAETYVPEMRGSAMGSATLQQLLDMRAGIVRPGLDDRPSALGAQDGGVFEVLGLLPRRPESPGDFYDFVLRKPAAGRHGERLYYDNGQPEALAWVLRRVTGRSIAELMSTYLFQPMSTERDGFYSVDKTGAEFSSGGLSLTLRDLARFGETIRGNGFFNGRQIIPEAVLADIRAGGDKALFAESRFAAAYPGGSYRNYFYLSHDHLQGISAQGRYGQRLYVSPAADVVIAHFGAAPGQSPHPFEVPYARLHREIAELLMG</sequence>
<gene>
    <name evidence="2" type="ORF">EV147_5167</name>
</gene>
<protein>
    <recommendedName>
        <fullName evidence="1">Beta-lactamase-related domain-containing protein</fullName>
    </recommendedName>
</protein>
<dbReference type="AlphaFoldDB" id="A0A4Q7R7X2"/>
<dbReference type="InterPro" id="IPR001466">
    <property type="entry name" value="Beta-lactam-related"/>
</dbReference>
<dbReference type="PANTHER" id="PTHR43283">
    <property type="entry name" value="BETA-LACTAMASE-RELATED"/>
    <property type="match status" value="1"/>
</dbReference>
<dbReference type="InterPro" id="IPR050789">
    <property type="entry name" value="Diverse_Enzym_Activities"/>
</dbReference>
<dbReference type="Proteomes" id="UP000291078">
    <property type="component" value="Unassembled WGS sequence"/>
</dbReference>
<feature type="domain" description="Beta-lactamase-related" evidence="1">
    <location>
        <begin position="102"/>
        <end position="384"/>
    </location>
</feature>
<dbReference type="SUPFAM" id="SSF56601">
    <property type="entry name" value="beta-lactamase/transpeptidase-like"/>
    <property type="match status" value="1"/>
</dbReference>
<evidence type="ECO:0000313" key="2">
    <source>
        <dbReference type="EMBL" id="RZT28854.1"/>
    </source>
</evidence>
<accession>A0A4Q7R7X2</accession>
<organism evidence="2 3">
    <name type="scientific">Cupriavidus agavae</name>
    <dbReference type="NCBI Taxonomy" id="1001822"/>
    <lineage>
        <taxon>Bacteria</taxon>
        <taxon>Pseudomonadati</taxon>
        <taxon>Pseudomonadota</taxon>
        <taxon>Betaproteobacteria</taxon>
        <taxon>Burkholderiales</taxon>
        <taxon>Burkholderiaceae</taxon>
        <taxon>Cupriavidus</taxon>
    </lineage>
</organism>
<name>A0A4Q7R7X2_9BURK</name>
<dbReference type="RefSeq" id="WP_130394044.1">
    <property type="nucleotide sequence ID" value="NZ_SGXM01000015.1"/>
</dbReference>
<comment type="caution">
    <text evidence="2">The sequence shown here is derived from an EMBL/GenBank/DDBJ whole genome shotgun (WGS) entry which is preliminary data.</text>
</comment>
<proteinExistence type="predicted"/>
<dbReference type="Pfam" id="PF00144">
    <property type="entry name" value="Beta-lactamase"/>
    <property type="match status" value="1"/>
</dbReference>